<dbReference type="PIRSF" id="PIRSF000714">
    <property type="entry name" value="HIT"/>
    <property type="match status" value="1"/>
</dbReference>
<evidence type="ECO:0000256" key="1">
    <source>
        <dbReference type="PROSITE-ProRule" id="PRU00464"/>
    </source>
</evidence>
<dbReference type="GO" id="GO:0016787">
    <property type="term" value="F:hydrolase activity"/>
    <property type="evidence" value="ECO:0007669"/>
    <property type="project" value="UniProtKB-KW"/>
</dbReference>
<protein>
    <submittedName>
        <fullName evidence="3">Putative hydrolase</fullName>
    </submittedName>
</protein>
<reference evidence="3 4" key="1">
    <citation type="submission" date="2014-09" db="EMBL/GenBank/DDBJ databases">
        <authorList>
            <person name="Grob C."/>
            <person name="Taubert M."/>
            <person name="Howat A.M."/>
            <person name="Burns O.J."/>
            <person name="Dixon J.L."/>
            <person name="Chen Y."/>
            <person name="Murrell J.C."/>
        </authorList>
    </citation>
    <scope>NUCLEOTIDE SEQUENCE [LARGE SCALE GENOMIC DNA]</scope>
    <source>
        <strain evidence="3">L4</strain>
    </source>
</reference>
<evidence type="ECO:0000313" key="4">
    <source>
        <dbReference type="Proteomes" id="UP000029999"/>
    </source>
</evidence>
<dbReference type="AlphaFoldDB" id="A0A0A0BC02"/>
<dbReference type="STRING" id="392484.LP43_1986"/>
<dbReference type="InterPro" id="IPR026026">
    <property type="entry name" value="HIT_Hint"/>
</dbReference>
<organism evidence="3 4">
    <name type="scientific">Methylophaga thiooxydans</name>
    <dbReference type="NCBI Taxonomy" id="392484"/>
    <lineage>
        <taxon>Bacteria</taxon>
        <taxon>Pseudomonadati</taxon>
        <taxon>Pseudomonadota</taxon>
        <taxon>Gammaproteobacteria</taxon>
        <taxon>Thiotrichales</taxon>
        <taxon>Piscirickettsiaceae</taxon>
        <taxon>Methylophaga</taxon>
    </lineage>
</organism>
<comment type="caution">
    <text evidence="3">The sequence shown here is derived from an EMBL/GenBank/DDBJ whole genome shotgun (WGS) entry which is preliminary data.</text>
</comment>
<dbReference type="EMBL" id="JRQD01000005">
    <property type="protein sequence ID" value="KGM06113.1"/>
    <property type="molecule type" value="Genomic_DNA"/>
</dbReference>
<dbReference type="Gene3D" id="3.30.428.10">
    <property type="entry name" value="HIT-like"/>
    <property type="match status" value="1"/>
</dbReference>
<dbReference type="Proteomes" id="UP000029999">
    <property type="component" value="Unassembled WGS sequence"/>
</dbReference>
<name>A0A0A0BC02_9GAMM</name>
<dbReference type="SUPFAM" id="SSF54197">
    <property type="entry name" value="HIT-like"/>
    <property type="match status" value="1"/>
</dbReference>
<comment type="caution">
    <text evidence="1">Lacks conserved residue(s) required for the propagation of feature annotation.</text>
</comment>
<dbReference type="InterPro" id="IPR011146">
    <property type="entry name" value="HIT-like"/>
</dbReference>
<feature type="domain" description="HIT" evidence="2">
    <location>
        <begin position="34"/>
        <end position="103"/>
    </location>
</feature>
<evidence type="ECO:0000313" key="3">
    <source>
        <dbReference type="EMBL" id="KGM06113.1"/>
    </source>
</evidence>
<accession>A0A0A0BC02</accession>
<gene>
    <name evidence="3" type="ORF">LP43_1986</name>
</gene>
<sequence>MYELHSQLAKDTIQIGQFELCDVLLMNDDRYPWVILVPRRVNVREIHQLSEAEQQRLLQESSFVSQAMTQLFSAHKMNVAALGNIVEQLHLHHVARFTSDFAWPKLVWGIGDAMPYSDVAAKAMLSQLKRVLGDYLI</sequence>
<dbReference type="PROSITE" id="PS51084">
    <property type="entry name" value="HIT_2"/>
    <property type="match status" value="1"/>
</dbReference>
<keyword evidence="3" id="KW-0378">Hydrolase</keyword>
<dbReference type="Pfam" id="PF01230">
    <property type="entry name" value="HIT"/>
    <property type="match status" value="1"/>
</dbReference>
<proteinExistence type="predicted"/>
<dbReference type="InterPro" id="IPR036265">
    <property type="entry name" value="HIT-like_sf"/>
</dbReference>
<dbReference type="RefSeq" id="WP_036314710.1">
    <property type="nucleotide sequence ID" value="NZ_JRQD01000005.1"/>
</dbReference>
<evidence type="ECO:0000259" key="2">
    <source>
        <dbReference type="PROSITE" id="PS51084"/>
    </source>
</evidence>